<name>A0A2N0DGM1_RHISU</name>
<keyword evidence="2" id="KW-0614">Plasmid</keyword>
<evidence type="ECO:0000313" key="2">
    <source>
        <dbReference type="EMBL" id="UWU17254.1"/>
    </source>
</evidence>
<dbReference type="RefSeq" id="WP_027509210.1">
    <property type="nucleotide sequence ID" value="NZ_CP104144.1"/>
</dbReference>
<evidence type="ECO:0000313" key="1">
    <source>
        <dbReference type="EMBL" id="PKA45233.1"/>
    </source>
</evidence>
<accession>A0A2N0DGM1</accession>
<proteinExistence type="predicted"/>
<reference evidence="2" key="3">
    <citation type="submission" date="2022-09" db="EMBL/GenBank/DDBJ databases">
        <title>Australian commercial rhizobial inoculants.</title>
        <authorList>
            <person name="Kohlmeier M.G."/>
            <person name="O'Hara G.W."/>
            <person name="Colombi E."/>
            <person name="Ramsay J.P."/>
            <person name="Terpolilli J."/>
        </authorList>
    </citation>
    <scope>NUCLEOTIDE SEQUENCE</scope>
    <source>
        <strain evidence="2">WSM1592</strain>
        <plasmid evidence="2">pWSM1592_1</plasmid>
    </source>
</reference>
<dbReference type="STRING" id="1041146.GCA_000427985_05249"/>
<keyword evidence="1" id="KW-0238">DNA-binding</keyword>
<dbReference type="EMBL" id="CP104144">
    <property type="protein sequence ID" value="UWU17254.1"/>
    <property type="molecule type" value="Genomic_DNA"/>
</dbReference>
<dbReference type="EMBL" id="PIQN01000003">
    <property type="protein sequence ID" value="PKA45233.1"/>
    <property type="molecule type" value="Genomic_DNA"/>
</dbReference>
<gene>
    <name evidence="1" type="ORF">CWR43_05480</name>
    <name evidence="2" type="ORF">N2599_31310</name>
</gene>
<dbReference type="AlphaFoldDB" id="A0A2N0DGM1"/>
<dbReference type="GO" id="GO:0003677">
    <property type="term" value="F:DNA binding"/>
    <property type="evidence" value="ECO:0007669"/>
    <property type="project" value="UniProtKB-KW"/>
</dbReference>
<reference evidence="1 3" key="1">
    <citation type="submission" date="2017-11" db="EMBL/GenBank/DDBJ databases">
        <authorList>
            <person name="Han C.G."/>
        </authorList>
    </citation>
    <scope>NUCLEOTIDE SEQUENCE [LARGE SCALE GENOMIC DNA]</scope>
    <source>
        <strain evidence="1 3">HCNT1</strain>
    </source>
</reference>
<protein>
    <submittedName>
        <fullName evidence="1">DNA-binding protein</fullName>
    </submittedName>
</protein>
<evidence type="ECO:0000313" key="4">
    <source>
        <dbReference type="Proteomes" id="UP001060123"/>
    </source>
</evidence>
<geneLocation type="plasmid" evidence="2 4">
    <name>pWSM1592_1</name>
</geneLocation>
<dbReference type="Proteomes" id="UP001060123">
    <property type="component" value="Plasmid pWSM1592_1"/>
</dbReference>
<evidence type="ECO:0000313" key="3">
    <source>
        <dbReference type="Proteomes" id="UP000232164"/>
    </source>
</evidence>
<organism evidence="1 3">
    <name type="scientific">Rhizobium sullae</name>
    <name type="common">Rhizobium hedysari</name>
    <dbReference type="NCBI Taxonomy" id="50338"/>
    <lineage>
        <taxon>Bacteria</taxon>
        <taxon>Pseudomonadati</taxon>
        <taxon>Pseudomonadota</taxon>
        <taxon>Alphaproteobacteria</taxon>
        <taxon>Hyphomicrobiales</taxon>
        <taxon>Rhizobiaceae</taxon>
        <taxon>Rhizobium/Agrobacterium group</taxon>
        <taxon>Rhizobium</taxon>
    </lineage>
</organism>
<reference evidence="1 3" key="2">
    <citation type="submission" date="2017-12" db="EMBL/GenBank/DDBJ databases">
        <title>Genome sequence of Rhizobium sullae HCNT1 isolated from Sulla coronaria nodules and featuring peculiar denitrification phenotypes.</title>
        <authorList>
            <person name="De Diego-Diaz B."/>
            <person name="Treu L."/>
            <person name="Campanaro S."/>
            <person name="Da Silva Duarte V."/>
            <person name="Basaglia M."/>
            <person name="Favaro L."/>
            <person name="Casella S."/>
            <person name="Squartini A."/>
        </authorList>
    </citation>
    <scope>NUCLEOTIDE SEQUENCE [LARGE SCALE GENOMIC DNA]</scope>
    <source>
        <strain evidence="1 3">HCNT1</strain>
    </source>
</reference>
<keyword evidence="4" id="KW-1185">Reference proteome</keyword>
<dbReference type="Proteomes" id="UP000232164">
    <property type="component" value="Unassembled WGS sequence"/>
</dbReference>
<sequence>MAREHPASSLVLNIHADPDSVQAAFLRRAMSALERISANVSTKTLTDALAAPTDAGSLAQLLSRSDIIGSAVTDLDPLVPALARNVEHRQRLLKLAGGVLSADEAGRTLGITRQAVDKRRRSNTMLAVREGSDWRYPACQFDEGEVVAGIADVVRGFASAGPWATLDFLLAPDTVLGGRSPLEMLRGGEPDAVLRLVRANGSDGFA</sequence>